<dbReference type="InterPro" id="IPR045058">
    <property type="entry name" value="GIMA/IAN/Toc"/>
</dbReference>
<accession>A0AAV4AEU5</accession>
<dbReference type="GO" id="GO:0005525">
    <property type="term" value="F:GTP binding"/>
    <property type="evidence" value="ECO:0007669"/>
    <property type="project" value="UniProtKB-KW"/>
</dbReference>
<evidence type="ECO:0000313" key="6">
    <source>
        <dbReference type="Proteomes" id="UP000735302"/>
    </source>
</evidence>
<evidence type="ECO:0000313" key="5">
    <source>
        <dbReference type="EMBL" id="GFO04769.1"/>
    </source>
</evidence>
<dbReference type="PANTHER" id="PTHR10903">
    <property type="entry name" value="GTPASE, IMAP FAMILY MEMBER-RELATED"/>
    <property type="match status" value="1"/>
</dbReference>
<dbReference type="SUPFAM" id="SSF52540">
    <property type="entry name" value="P-loop containing nucleoside triphosphate hydrolases"/>
    <property type="match status" value="1"/>
</dbReference>
<evidence type="ECO:0000256" key="2">
    <source>
        <dbReference type="ARBA" id="ARBA00022741"/>
    </source>
</evidence>
<feature type="domain" description="AIG1-type G" evidence="4">
    <location>
        <begin position="4"/>
        <end position="142"/>
    </location>
</feature>
<dbReference type="Proteomes" id="UP000735302">
    <property type="component" value="Unassembled WGS sequence"/>
</dbReference>
<dbReference type="Gene3D" id="3.40.50.300">
    <property type="entry name" value="P-loop containing nucleotide triphosphate hydrolases"/>
    <property type="match status" value="1"/>
</dbReference>
<dbReference type="PROSITE" id="PS51720">
    <property type="entry name" value="G_AIG1"/>
    <property type="match status" value="1"/>
</dbReference>
<comment type="similarity">
    <text evidence="1">Belongs to the TRAFAC class TrmE-Era-EngA-EngB-Septin-like GTPase superfamily. AIG1/Toc34/Toc159-like paraseptin GTPase family. IAN subfamily.</text>
</comment>
<organism evidence="5 6">
    <name type="scientific">Plakobranchus ocellatus</name>
    <dbReference type="NCBI Taxonomy" id="259542"/>
    <lineage>
        <taxon>Eukaryota</taxon>
        <taxon>Metazoa</taxon>
        <taxon>Spiralia</taxon>
        <taxon>Lophotrochozoa</taxon>
        <taxon>Mollusca</taxon>
        <taxon>Gastropoda</taxon>
        <taxon>Heterobranchia</taxon>
        <taxon>Euthyneura</taxon>
        <taxon>Panpulmonata</taxon>
        <taxon>Sacoglossa</taxon>
        <taxon>Placobranchoidea</taxon>
        <taxon>Plakobranchidae</taxon>
        <taxon>Plakobranchus</taxon>
    </lineage>
</organism>
<dbReference type="EMBL" id="BLXT01003741">
    <property type="protein sequence ID" value="GFO04769.1"/>
    <property type="molecule type" value="Genomic_DNA"/>
</dbReference>
<keyword evidence="6" id="KW-1185">Reference proteome</keyword>
<evidence type="ECO:0000256" key="3">
    <source>
        <dbReference type="ARBA" id="ARBA00023134"/>
    </source>
</evidence>
<reference evidence="5 6" key="1">
    <citation type="journal article" date="2021" name="Elife">
        <title>Chloroplast acquisition without the gene transfer in kleptoplastic sea slugs, Plakobranchus ocellatus.</title>
        <authorList>
            <person name="Maeda T."/>
            <person name="Takahashi S."/>
            <person name="Yoshida T."/>
            <person name="Shimamura S."/>
            <person name="Takaki Y."/>
            <person name="Nagai Y."/>
            <person name="Toyoda A."/>
            <person name="Suzuki Y."/>
            <person name="Arimoto A."/>
            <person name="Ishii H."/>
            <person name="Satoh N."/>
            <person name="Nishiyama T."/>
            <person name="Hasebe M."/>
            <person name="Maruyama T."/>
            <person name="Minagawa J."/>
            <person name="Obokata J."/>
            <person name="Shigenobu S."/>
        </authorList>
    </citation>
    <scope>NUCLEOTIDE SEQUENCE [LARGE SCALE GENOMIC DNA]</scope>
</reference>
<dbReference type="InterPro" id="IPR027417">
    <property type="entry name" value="P-loop_NTPase"/>
</dbReference>
<gene>
    <name evidence="5" type="ORF">PoB_003127400</name>
</gene>
<name>A0AAV4AEU5_9GAST</name>
<sequence>MDRSRDLDLLLLGKTGAGKNATGNSVLGFKAFSSVAATDSVTIKSKKEVTELENGHRLRVVDTPGVGDTRGTEADGEELFMDAIKEAIAMNPAGYHALLLVLRFGSRLTKEDVDIIGYLKTVFGENFIEKHCIIIMTYSDDF</sequence>
<keyword evidence="2" id="KW-0547">Nucleotide-binding</keyword>
<comment type="caution">
    <text evidence="5">The sequence shown here is derived from an EMBL/GenBank/DDBJ whole genome shotgun (WGS) entry which is preliminary data.</text>
</comment>
<dbReference type="Pfam" id="PF04548">
    <property type="entry name" value="AIG1"/>
    <property type="match status" value="1"/>
</dbReference>
<evidence type="ECO:0000256" key="1">
    <source>
        <dbReference type="ARBA" id="ARBA00008535"/>
    </source>
</evidence>
<proteinExistence type="inferred from homology"/>
<evidence type="ECO:0000259" key="4">
    <source>
        <dbReference type="PROSITE" id="PS51720"/>
    </source>
</evidence>
<dbReference type="AlphaFoldDB" id="A0AAV4AEU5"/>
<protein>
    <submittedName>
        <fullName evidence="5">GTPase imap family member 6</fullName>
    </submittedName>
</protein>
<dbReference type="PANTHER" id="PTHR10903:SF184">
    <property type="entry name" value="GTP-BINDING PROTEIN A"/>
    <property type="match status" value="1"/>
</dbReference>
<dbReference type="InterPro" id="IPR006703">
    <property type="entry name" value="G_AIG1"/>
</dbReference>
<keyword evidence="3" id="KW-0342">GTP-binding</keyword>